<protein>
    <recommendedName>
        <fullName evidence="10">Purine nucleoside phosphorylase</fullName>
    </recommendedName>
</protein>
<comment type="caution">
    <text evidence="11">The sequence shown here is derived from an EMBL/GenBank/DDBJ whole genome shotgun (WGS) entry which is preliminary data.</text>
</comment>
<evidence type="ECO:0000256" key="3">
    <source>
        <dbReference type="ARBA" id="ARBA00022679"/>
    </source>
</evidence>
<evidence type="ECO:0000256" key="8">
    <source>
        <dbReference type="ARBA" id="ARBA00048968"/>
    </source>
</evidence>
<dbReference type="Gene3D" id="3.60.140.10">
    <property type="entry name" value="CNF1/YfiH-like putative cysteine hydrolases"/>
    <property type="match status" value="1"/>
</dbReference>
<dbReference type="CDD" id="cd16833">
    <property type="entry name" value="YfiH"/>
    <property type="match status" value="1"/>
</dbReference>
<dbReference type="InterPro" id="IPR011324">
    <property type="entry name" value="Cytotoxic_necrot_fac-like_cat"/>
</dbReference>
<name>A0AAW7XAY6_9GAMM</name>
<dbReference type="EMBL" id="JAUOPB010000016">
    <property type="protein sequence ID" value="MDO6424694.1"/>
    <property type="molecule type" value="Genomic_DNA"/>
</dbReference>
<proteinExistence type="inferred from homology"/>
<comment type="similarity">
    <text evidence="2 10">Belongs to the purine nucleoside phosphorylase YfiH/LACC1 family.</text>
</comment>
<comment type="catalytic activity">
    <reaction evidence="8">
        <text>adenosine + phosphate = alpha-D-ribose 1-phosphate + adenine</text>
        <dbReference type="Rhea" id="RHEA:27642"/>
        <dbReference type="ChEBI" id="CHEBI:16335"/>
        <dbReference type="ChEBI" id="CHEBI:16708"/>
        <dbReference type="ChEBI" id="CHEBI:43474"/>
        <dbReference type="ChEBI" id="CHEBI:57720"/>
        <dbReference type="EC" id="2.4.2.1"/>
    </reaction>
    <physiologicalReaction direction="left-to-right" evidence="8">
        <dbReference type="Rhea" id="RHEA:27643"/>
    </physiologicalReaction>
</comment>
<dbReference type="Pfam" id="PF02578">
    <property type="entry name" value="Cu-oxidase_4"/>
    <property type="match status" value="1"/>
</dbReference>
<dbReference type="GO" id="GO:0005507">
    <property type="term" value="F:copper ion binding"/>
    <property type="evidence" value="ECO:0007669"/>
    <property type="project" value="TreeGrafter"/>
</dbReference>
<dbReference type="AlphaFoldDB" id="A0AAW7XAY6"/>
<evidence type="ECO:0000313" key="12">
    <source>
        <dbReference type="Proteomes" id="UP001169760"/>
    </source>
</evidence>
<comment type="catalytic activity">
    <reaction evidence="1">
        <text>inosine + phosphate = alpha-D-ribose 1-phosphate + hypoxanthine</text>
        <dbReference type="Rhea" id="RHEA:27646"/>
        <dbReference type="ChEBI" id="CHEBI:17368"/>
        <dbReference type="ChEBI" id="CHEBI:17596"/>
        <dbReference type="ChEBI" id="CHEBI:43474"/>
        <dbReference type="ChEBI" id="CHEBI:57720"/>
        <dbReference type="EC" id="2.4.2.1"/>
    </reaction>
    <physiologicalReaction direction="left-to-right" evidence="1">
        <dbReference type="Rhea" id="RHEA:27647"/>
    </physiologicalReaction>
</comment>
<dbReference type="NCBIfam" id="TIGR00726">
    <property type="entry name" value="peptidoglycan editing factor PgeF"/>
    <property type="match status" value="1"/>
</dbReference>
<sequence length="253" mass="27575">MIEPIVPHWPAPANVRSLITTRQGGVSKAPYNSFNLATHVDDAPQAVMQNRQILTCELGLDVCWPTQVHGVDIHELQLKSDLAASPQADAVATKQYNTVCAVQTADCLPLLMCDQKGSQVAAIHAGWRGLAAGIIEKTALAFDAKPNELLVYLGPAISAQYFEVGLEVVNSFRQVAAKNNWSAKWQNAIKPNTKNTSKAYLDLYLLATAALNSVGVDAIYGGDYCTYADEQRFYSYRRDGQCGRMASLIWLAA</sequence>
<comment type="catalytic activity">
    <reaction evidence="7">
        <text>adenosine + H2O + H(+) = inosine + NH4(+)</text>
        <dbReference type="Rhea" id="RHEA:24408"/>
        <dbReference type="ChEBI" id="CHEBI:15377"/>
        <dbReference type="ChEBI" id="CHEBI:15378"/>
        <dbReference type="ChEBI" id="CHEBI:16335"/>
        <dbReference type="ChEBI" id="CHEBI:17596"/>
        <dbReference type="ChEBI" id="CHEBI:28938"/>
        <dbReference type="EC" id="3.5.4.4"/>
    </reaction>
    <physiologicalReaction direction="left-to-right" evidence="7">
        <dbReference type="Rhea" id="RHEA:24409"/>
    </physiologicalReaction>
</comment>
<organism evidence="11 12">
    <name type="scientific">Saccharophagus degradans</name>
    <dbReference type="NCBI Taxonomy" id="86304"/>
    <lineage>
        <taxon>Bacteria</taxon>
        <taxon>Pseudomonadati</taxon>
        <taxon>Pseudomonadota</taxon>
        <taxon>Gammaproteobacteria</taxon>
        <taxon>Cellvibrionales</taxon>
        <taxon>Cellvibrionaceae</taxon>
        <taxon>Saccharophagus</taxon>
    </lineage>
</organism>
<evidence type="ECO:0000256" key="5">
    <source>
        <dbReference type="ARBA" id="ARBA00022801"/>
    </source>
</evidence>
<accession>A0AAW7XAY6</accession>
<dbReference type="GO" id="GO:0017061">
    <property type="term" value="F:S-methyl-5-thioadenosine phosphorylase activity"/>
    <property type="evidence" value="ECO:0007669"/>
    <property type="project" value="UniProtKB-EC"/>
</dbReference>
<dbReference type="PANTHER" id="PTHR30616">
    <property type="entry name" value="UNCHARACTERIZED PROTEIN YFIH"/>
    <property type="match status" value="1"/>
</dbReference>
<dbReference type="RefSeq" id="WP_303493894.1">
    <property type="nucleotide sequence ID" value="NZ_JAUOPB010000016.1"/>
</dbReference>
<keyword evidence="5" id="KW-0378">Hydrolase</keyword>
<dbReference type="Proteomes" id="UP001169760">
    <property type="component" value="Unassembled WGS sequence"/>
</dbReference>
<evidence type="ECO:0000256" key="4">
    <source>
        <dbReference type="ARBA" id="ARBA00022723"/>
    </source>
</evidence>
<dbReference type="PANTHER" id="PTHR30616:SF2">
    <property type="entry name" value="PURINE NUCLEOSIDE PHOSPHORYLASE LACC1"/>
    <property type="match status" value="1"/>
</dbReference>
<dbReference type="GO" id="GO:0016787">
    <property type="term" value="F:hydrolase activity"/>
    <property type="evidence" value="ECO:0007669"/>
    <property type="project" value="UniProtKB-KW"/>
</dbReference>
<gene>
    <name evidence="11" type="primary">pgeF</name>
    <name evidence="11" type="ORF">Q4521_19550</name>
</gene>
<dbReference type="InterPro" id="IPR003730">
    <property type="entry name" value="Cu_polyphenol_OxRdtase"/>
</dbReference>
<keyword evidence="3" id="KW-0808">Transferase</keyword>
<evidence type="ECO:0000313" key="11">
    <source>
        <dbReference type="EMBL" id="MDO6424694.1"/>
    </source>
</evidence>
<evidence type="ECO:0000256" key="7">
    <source>
        <dbReference type="ARBA" id="ARBA00047989"/>
    </source>
</evidence>
<evidence type="ECO:0000256" key="2">
    <source>
        <dbReference type="ARBA" id="ARBA00007353"/>
    </source>
</evidence>
<dbReference type="InterPro" id="IPR038371">
    <property type="entry name" value="Cu_polyphenol_OxRdtase_sf"/>
</dbReference>
<keyword evidence="4" id="KW-0479">Metal-binding</keyword>
<keyword evidence="6" id="KW-0862">Zinc</keyword>
<evidence type="ECO:0000256" key="10">
    <source>
        <dbReference type="RuleBase" id="RU361274"/>
    </source>
</evidence>
<reference evidence="11" key="1">
    <citation type="submission" date="2023-07" db="EMBL/GenBank/DDBJ databases">
        <title>Genome content predicts the carbon catabolic preferences of heterotrophic bacteria.</title>
        <authorList>
            <person name="Gralka M."/>
        </authorList>
    </citation>
    <scope>NUCLEOTIDE SEQUENCE</scope>
    <source>
        <strain evidence="11">I3M17_2</strain>
    </source>
</reference>
<evidence type="ECO:0000256" key="6">
    <source>
        <dbReference type="ARBA" id="ARBA00022833"/>
    </source>
</evidence>
<comment type="catalytic activity">
    <reaction evidence="9">
        <text>S-methyl-5'-thioadenosine + phosphate = 5-(methylsulfanyl)-alpha-D-ribose 1-phosphate + adenine</text>
        <dbReference type="Rhea" id="RHEA:11852"/>
        <dbReference type="ChEBI" id="CHEBI:16708"/>
        <dbReference type="ChEBI" id="CHEBI:17509"/>
        <dbReference type="ChEBI" id="CHEBI:43474"/>
        <dbReference type="ChEBI" id="CHEBI:58533"/>
        <dbReference type="EC" id="2.4.2.28"/>
    </reaction>
    <physiologicalReaction direction="left-to-right" evidence="9">
        <dbReference type="Rhea" id="RHEA:11853"/>
    </physiologicalReaction>
</comment>
<evidence type="ECO:0000256" key="9">
    <source>
        <dbReference type="ARBA" id="ARBA00049893"/>
    </source>
</evidence>
<evidence type="ECO:0000256" key="1">
    <source>
        <dbReference type="ARBA" id="ARBA00000553"/>
    </source>
</evidence>
<dbReference type="SUPFAM" id="SSF64438">
    <property type="entry name" value="CNF1/YfiH-like putative cysteine hydrolases"/>
    <property type="match status" value="1"/>
</dbReference>